<reference evidence="6" key="1">
    <citation type="submission" date="2022-01" db="EMBL/GenBank/DDBJ databases">
        <authorList>
            <person name="King R."/>
        </authorList>
    </citation>
    <scope>NUCLEOTIDE SEQUENCE</scope>
</reference>
<evidence type="ECO:0000259" key="5">
    <source>
        <dbReference type="PROSITE" id="PS50097"/>
    </source>
</evidence>
<gene>
    <name evidence="6" type="ORF">CEUTPL_LOCUS6010</name>
</gene>
<evidence type="ECO:0000313" key="7">
    <source>
        <dbReference type="Proteomes" id="UP001152799"/>
    </source>
</evidence>
<dbReference type="InterPro" id="IPR011333">
    <property type="entry name" value="SKP1/BTB/POZ_sf"/>
</dbReference>
<proteinExistence type="predicted"/>
<dbReference type="PROSITE" id="PS50097">
    <property type="entry name" value="BTB"/>
    <property type="match status" value="1"/>
</dbReference>
<evidence type="ECO:0000256" key="2">
    <source>
        <dbReference type="ARBA" id="ARBA00023242"/>
    </source>
</evidence>
<evidence type="ECO:0000256" key="4">
    <source>
        <dbReference type="SAM" id="MobiDB-lite"/>
    </source>
</evidence>
<keyword evidence="7" id="KW-1185">Reference proteome</keyword>
<name>A0A9N9MNG4_9CUCU</name>
<feature type="region of interest" description="Disordered" evidence="4">
    <location>
        <begin position="148"/>
        <end position="199"/>
    </location>
</feature>
<dbReference type="AlphaFoldDB" id="A0A9N9MNG4"/>
<dbReference type="Proteomes" id="UP001152799">
    <property type="component" value="Chromosome 2"/>
</dbReference>
<evidence type="ECO:0000256" key="3">
    <source>
        <dbReference type="SAM" id="Coils"/>
    </source>
</evidence>
<protein>
    <recommendedName>
        <fullName evidence="5">BTB domain-containing protein</fullName>
    </recommendedName>
</protein>
<keyword evidence="3" id="KW-0175">Coiled coil</keyword>
<dbReference type="GO" id="GO:0005634">
    <property type="term" value="C:nucleus"/>
    <property type="evidence" value="ECO:0007669"/>
    <property type="project" value="UniProtKB-SubCell"/>
</dbReference>
<comment type="subcellular location">
    <subcellularLocation>
        <location evidence="1">Nucleus</location>
    </subcellularLocation>
</comment>
<keyword evidence="2" id="KW-0539">Nucleus</keyword>
<sequence>MKLFQQTNHSDNLKRIFAEYFVSKLFSDVTICCGGKTFQAHKLRLCMASRYFKNIFQHDSADHSIVYLQDVTPKELALVLEYCYKGEVSLSKNNLQGFLEAAATLQIESLFSEEATDVSIISDTSEEVIINEISTNNNSADATFIENPNGQSKNINPSSSHFLVNPTQPSNILESPPSSIRNSQNEPADESPPSTPESFVFNLRTSLPLDPKSQQSVVILSPSQEVLEISSEEIAGEIKEINQASEDITQIEEDLTNHDINSSDSDESEIVIKKRRIETITKEPTNKQLQVVLERVNLNQNNKDSSVVESTKFSEKYYTTKVIDLRDVPENKKQSYCHLCRRCVRPLYITRHRMRHRMLD</sequence>
<dbReference type="PANTHER" id="PTHR23110">
    <property type="entry name" value="BTB DOMAIN TRANSCRIPTION FACTOR"/>
    <property type="match status" value="1"/>
</dbReference>
<dbReference type="PANTHER" id="PTHR23110:SF94">
    <property type="entry name" value="ZINC FINGER PROTEIN CHINMO"/>
    <property type="match status" value="1"/>
</dbReference>
<dbReference type="OrthoDB" id="6482909at2759"/>
<dbReference type="SMART" id="SM00225">
    <property type="entry name" value="BTB"/>
    <property type="match status" value="1"/>
</dbReference>
<accession>A0A9N9MNG4</accession>
<feature type="coiled-coil region" evidence="3">
    <location>
        <begin position="234"/>
        <end position="261"/>
    </location>
</feature>
<dbReference type="EMBL" id="OU892278">
    <property type="protein sequence ID" value="CAG9765404.1"/>
    <property type="molecule type" value="Genomic_DNA"/>
</dbReference>
<feature type="compositionally biased region" description="Polar residues" evidence="4">
    <location>
        <begin position="148"/>
        <end position="186"/>
    </location>
</feature>
<dbReference type="InterPro" id="IPR051095">
    <property type="entry name" value="Dros_DevTransReg"/>
</dbReference>
<dbReference type="InterPro" id="IPR000210">
    <property type="entry name" value="BTB/POZ_dom"/>
</dbReference>
<dbReference type="Gene3D" id="3.30.710.10">
    <property type="entry name" value="Potassium Channel Kv1.1, Chain A"/>
    <property type="match status" value="1"/>
</dbReference>
<evidence type="ECO:0000256" key="1">
    <source>
        <dbReference type="ARBA" id="ARBA00004123"/>
    </source>
</evidence>
<organism evidence="6 7">
    <name type="scientific">Ceutorhynchus assimilis</name>
    <name type="common">cabbage seed weevil</name>
    <dbReference type="NCBI Taxonomy" id="467358"/>
    <lineage>
        <taxon>Eukaryota</taxon>
        <taxon>Metazoa</taxon>
        <taxon>Ecdysozoa</taxon>
        <taxon>Arthropoda</taxon>
        <taxon>Hexapoda</taxon>
        <taxon>Insecta</taxon>
        <taxon>Pterygota</taxon>
        <taxon>Neoptera</taxon>
        <taxon>Endopterygota</taxon>
        <taxon>Coleoptera</taxon>
        <taxon>Polyphaga</taxon>
        <taxon>Cucujiformia</taxon>
        <taxon>Curculionidae</taxon>
        <taxon>Ceutorhynchinae</taxon>
        <taxon>Ceutorhynchus</taxon>
    </lineage>
</organism>
<feature type="domain" description="BTB" evidence="5">
    <location>
        <begin position="27"/>
        <end position="92"/>
    </location>
</feature>
<dbReference type="SUPFAM" id="SSF54695">
    <property type="entry name" value="POZ domain"/>
    <property type="match status" value="1"/>
</dbReference>
<dbReference type="CDD" id="cd18315">
    <property type="entry name" value="BTB_POZ_BAB-like"/>
    <property type="match status" value="1"/>
</dbReference>
<dbReference type="Pfam" id="PF00651">
    <property type="entry name" value="BTB"/>
    <property type="match status" value="1"/>
</dbReference>
<evidence type="ECO:0000313" key="6">
    <source>
        <dbReference type="EMBL" id="CAG9765404.1"/>
    </source>
</evidence>
<dbReference type="GO" id="GO:0006357">
    <property type="term" value="P:regulation of transcription by RNA polymerase II"/>
    <property type="evidence" value="ECO:0007669"/>
    <property type="project" value="TreeGrafter"/>
</dbReference>